<proteinExistence type="predicted"/>
<feature type="region of interest" description="Disordered" evidence="1">
    <location>
        <begin position="115"/>
        <end position="152"/>
    </location>
</feature>
<dbReference type="HOGENOM" id="CLU_1724654_0_0_1"/>
<reference evidence="2 3" key="1">
    <citation type="journal article" date="2008" name="Nature">
        <title>The genome of the model beetle and pest Tribolium castaneum.</title>
        <authorList>
            <consortium name="Tribolium Genome Sequencing Consortium"/>
            <person name="Richards S."/>
            <person name="Gibbs R.A."/>
            <person name="Weinstock G.M."/>
            <person name="Brown S.J."/>
            <person name="Denell R."/>
            <person name="Beeman R.W."/>
            <person name="Gibbs R."/>
            <person name="Beeman R.W."/>
            <person name="Brown S.J."/>
            <person name="Bucher G."/>
            <person name="Friedrich M."/>
            <person name="Grimmelikhuijzen C.J."/>
            <person name="Klingler M."/>
            <person name="Lorenzen M."/>
            <person name="Richards S."/>
            <person name="Roth S."/>
            <person name="Schroder R."/>
            <person name="Tautz D."/>
            <person name="Zdobnov E.M."/>
            <person name="Muzny D."/>
            <person name="Gibbs R.A."/>
            <person name="Weinstock G.M."/>
            <person name="Attaway T."/>
            <person name="Bell S."/>
            <person name="Buhay C.J."/>
            <person name="Chandrabose M.N."/>
            <person name="Chavez D."/>
            <person name="Clerk-Blankenburg K.P."/>
            <person name="Cree A."/>
            <person name="Dao M."/>
            <person name="Davis C."/>
            <person name="Chacko J."/>
            <person name="Dinh H."/>
            <person name="Dugan-Rocha S."/>
            <person name="Fowler G."/>
            <person name="Garner T.T."/>
            <person name="Garnes J."/>
            <person name="Gnirke A."/>
            <person name="Hawes A."/>
            <person name="Hernandez J."/>
            <person name="Hines S."/>
            <person name="Holder M."/>
            <person name="Hume J."/>
            <person name="Jhangiani S.N."/>
            <person name="Joshi V."/>
            <person name="Khan Z.M."/>
            <person name="Jackson L."/>
            <person name="Kovar C."/>
            <person name="Kowis A."/>
            <person name="Lee S."/>
            <person name="Lewis L.R."/>
            <person name="Margolis J."/>
            <person name="Morgan M."/>
            <person name="Nazareth L.V."/>
            <person name="Nguyen N."/>
            <person name="Okwuonu G."/>
            <person name="Parker D."/>
            <person name="Richards S."/>
            <person name="Ruiz S.J."/>
            <person name="Santibanez J."/>
            <person name="Savard J."/>
            <person name="Scherer S.E."/>
            <person name="Schneider B."/>
            <person name="Sodergren E."/>
            <person name="Tautz D."/>
            <person name="Vattahil S."/>
            <person name="Villasana D."/>
            <person name="White C.S."/>
            <person name="Wright R."/>
            <person name="Park Y."/>
            <person name="Beeman R.W."/>
            <person name="Lord J."/>
            <person name="Oppert B."/>
            <person name="Lorenzen M."/>
            <person name="Brown S."/>
            <person name="Wang L."/>
            <person name="Savard J."/>
            <person name="Tautz D."/>
            <person name="Richards S."/>
            <person name="Weinstock G."/>
            <person name="Gibbs R.A."/>
            <person name="Liu Y."/>
            <person name="Worley K."/>
            <person name="Weinstock G."/>
            <person name="Elsik C.G."/>
            <person name="Reese J.T."/>
            <person name="Elhaik E."/>
            <person name="Landan G."/>
            <person name="Graur D."/>
            <person name="Arensburger P."/>
            <person name="Atkinson P."/>
            <person name="Beeman R.W."/>
            <person name="Beidler J."/>
            <person name="Brown S.J."/>
            <person name="Demuth J.P."/>
            <person name="Drury D.W."/>
            <person name="Du Y.Z."/>
            <person name="Fujiwara H."/>
            <person name="Lorenzen M."/>
            <person name="Maselli V."/>
            <person name="Osanai M."/>
            <person name="Park Y."/>
            <person name="Robertson H.M."/>
            <person name="Tu Z."/>
            <person name="Wang J.J."/>
            <person name="Wang S."/>
            <person name="Richards S."/>
            <person name="Song H."/>
            <person name="Zhang L."/>
            <person name="Sodergren E."/>
            <person name="Werner D."/>
            <person name="Stanke M."/>
            <person name="Morgenstern B."/>
            <person name="Solovyev V."/>
            <person name="Kosarev P."/>
            <person name="Brown G."/>
            <person name="Chen H.C."/>
            <person name="Ermolaeva O."/>
            <person name="Hlavina W."/>
            <person name="Kapustin Y."/>
            <person name="Kiryutin B."/>
            <person name="Kitts P."/>
            <person name="Maglott D."/>
            <person name="Pruitt K."/>
            <person name="Sapojnikov V."/>
            <person name="Souvorov A."/>
            <person name="Mackey A.J."/>
            <person name="Waterhouse R.M."/>
            <person name="Wyder S."/>
            <person name="Zdobnov E.M."/>
            <person name="Zdobnov E.M."/>
            <person name="Wyder S."/>
            <person name="Kriventseva E.V."/>
            <person name="Kadowaki T."/>
            <person name="Bork P."/>
            <person name="Aranda M."/>
            <person name="Bao R."/>
            <person name="Beermann A."/>
            <person name="Berns N."/>
            <person name="Bolognesi R."/>
            <person name="Bonneton F."/>
            <person name="Bopp D."/>
            <person name="Brown S.J."/>
            <person name="Bucher G."/>
            <person name="Butts T."/>
            <person name="Chaumot A."/>
            <person name="Denell R.E."/>
            <person name="Ferrier D.E."/>
            <person name="Friedrich M."/>
            <person name="Gordon C.M."/>
            <person name="Jindra M."/>
            <person name="Klingler M."/>
            <person name="Lan Q."/>
            <person name="Lattorff H.M."/>
            <person name="Laudet V."/>
            <person name="von Levetsow C."/>
            <person name="Liu Z."/>
            <person name="Lutz R."/>
            <person name="Lynch J.A."/>
            <person name="da Fonseca R.N."/>
            <person name="Posnien N."/>
            <person name="Reuter R."/>
            <person name="Roth S."/>
            <person name="Savard J."/>
            <person name="Schinko J.B."/>
            <person name="Schmitt C."/>
            <person name="Schoppmeier M."/>
            <person name="Schroder R."/>
            <person name="Shippy T.D."/>
            <person name="Simonnet F."/>
            <person name="Marques-Souza H."/>
            <person name="Tautz D."/>
            <person name="Tomoyasu Y."/>
            <person name="Trauner J."/>
            <person name="Van der Zee M."/>
            <person name="Vervoort M."/>
            <person name="Wittkopp N."/>
            <person name="Wimmer E.A."/>
            <person name="Yang X."/>
            <person name="Jones A.K."/>
            <person name="Sattelle D.B."/>
            <person name="Ebert P.R."/>
            <person name="Nelson D."/>
            <person name="Scott J.G."/>
            <person name="Beeman R.W."/>
            <person name="Muthukrishnan S."/>
            <person name="Kramer K.J."/>
            <person name="Arakane Y."/>
            <person name="Beeman R.W."/>
            <person name="Zhu Q."/>
            <person name="Hogenkamp D."/>
            <person name="Dixit R."/>
            <person name="Oppert B."/>
            <person name="Jiang H."/>
            <person name="Zou Z."/>
            <person name="Marshall J."/>
            <person name="Elpidina E."/>
            <person name="Vinokurov K."/>
            <person name="Oppert C."/>
            <person name="Zou Z."/>
            <person name="Evans J."/>
            <person name="Lu Z."/>
            <person name="Zhao P."/>
            <person name="Sumathipala N."/>
            <person name="Altincicek B."/>
            <person name="Vilcinskas A."/>
            <person name="Williams M."/>
            <person name="Hultmark D."/>
            <person name="Hetru C."/>
            <person name="Jiang H."/>
            <person name="Grimmelikhuijzen C.J."/>
            <person name="Hauser F."/>
            <person name="Cazzamali G."/>
            <person name="Williamson M."/>
            <person name="Park Y."/>
            <person name="Li B."/>
            <person name="Tanaka Y."/>
            <person name="Predel R."/>
            <person name="Neupert S."/>
            <person name="Schachtner J."/>
            <person name="Verleyen P."/>
            <person name="Raible F."/>
            <person name="Bork P."/>
            <person name="Friedrich M."/>
            <person name="Walden K.K."/>
            <person name="Robertson H.M."/>
            <person name="Angeli S."/>
            <person name="Foret S."/>
            <person name="Bucher G."/>
            <person name="Schuetz S."/>
            <person name="Maleszka R."/>
            <person name="Wimmer E.A."/>
            <person name="Beeman R.W."/>
            <person name="Lorenzen M."/>
            <person name="Tomoyasu Y."/>
            <person name="Miller S.C."/>
            <person name="Grossmann D."/>
            <person name="Bucher G."/>
        </authorList>
    </citation>
    <scope>NUCLEOTIDE SEQUENCE [LARGE SCALE GENOMIC DNA]</scope>
    <source>
        <strain evidence="2 3">Georgia GA2</strain>
    </source>
</reference>
<dbReference type="EMBL" id="KQ971334">
    <property type="protein sequence ID" value="EEZ99691.1"/>
    <property type="molecule type" value="Genomic_DNA"/>
</dbReference>
<evidence type="ECO:0000256" key="1">
    <source>
        <dbReference type="SAM" id="MobiDB-lite"/>
    </source>
</evidence>
<protein>
    <submittedName>
        <fullName evidence="2">Uncharacterized protein</fullName>
    </submittedName>
</protein>
<sequence length="152" mass="16889">MDKKRYGVHNDLLQSLKDFQISLRRTTMPFVTLANVSINSGEALRLNIQAEGGRISIPEFPLGPRGLQRFRPPRQTLIEIGTTKVRIDLFRGVYIIIEFDTTDERAIFITTMGNLNEESSSSDSSSSSRDSSLDGGGESDESGFRGTTENEI</sequence>
<reference evidence="2 3" key="2">
    <citation type="journal article" date="2010" name="Nucleic Acids Res.">
        <title>BeetleBase in 2010: revisions to provide comprehensive genomic information for Tribolium castaneum.</title>
        <authorList>
            <person name="Kim H.S."/>
            <person name="Murphy T."/>
            <person name="Xia J."/>
            <person name="Caragea D."/>
            <person name="Park Y."/>
            <person name="Beeman R.W."/>
            <person name="Lorenzen M.D."/>
            <person name="Butcher S."/>
            <person name="Manak J.R."/>
            <person name="Brown S.J."/>
        </authorList>
    </citation>
    <scope>GENOME REANNOTATION</scope>
    <source>
        <strain evidence="2 3">Georgia GA2</strain>
    </source>
</reference>
<dbReference type="AlphaFoldDB" id="D6WI50"/>
<keyword evidence="3" id="KW-1185">Reference proteome</keyword>
<dbReference type="KEGG" id="tca:107397699"/>
<accession>D6WI50</accession>
<name>D6WI50_TRICA</name>
<gene>
    <name evidence="2" type="primary">AUGUSTUS-3.0.2_02448</name>
    <name evidence="2" type="ORF">TcasGA2_TC002448</name>
</gene>
<dbReference type="PhylomeDB" id="D6WI50"/>
<evidence type="ECO:0000313" key="3">
    <source>
        <dbReference type="Proteomes" id="UP000007266"/>
    </source>
</evidence>
<evidence type="ECO:0000313" key="2">
    <source>
        <dbReference type="EMBL" id="EEZ99691.1"/>
    </source>
</evidence>
<dbReference type="Proteomes" id="UP000007266">
    <property type="component" value="Linkage group 3"/>
</dbReference>
<feature type="compositionally biased region" description="Low complexity" evidence="1">
    <location>
        <begin position="117"/>
        <end position="130"/>
    </location>
</feature>
<organism evidence="2 3">
    <name type="scientific">Tribolium castaneum</name>
    <name type="common">Red flour beetle</name>
    <dbReference type="NCBI Taxonomy" id="7070"/>
    <lineage>
        <taxon>Eukaryota</taxon>
        <taxon>Metazoa</taxon>
        <taxon>Ecdysozoa</taxon>
        <taxon>Arthropoda</taxon>
        <taxon>Hexapoda</taxon>
        <taxon>Insecta</taxon>
        <taxon>Pterygota</taxon>
        <taxon>Neoptera</taxon>
        <taxon>Endopterygota</taxon>
        <taxon>Coleoptera</taxon>
        <taxon>Polyphaga</taxon>
        <taxon>Cucujiformia</taxon>
        <taxon>Tenebrionidae</taxon>
        <taxon>Tenebrionidae incertae sedis</taxon>
        <taxon>Tribolium</taxon>
    </lineage>
</organism>